<protein>
    <submittedName>
        <fullName evidence="2">Uncharacterized protein</fullName>
    </submittedName>
</protein>
<organism evidence="2 4">
    <name type="scientific">Didymodactylos carnosus</name>
    <dbReference type="NCBI Taxonomy" id="1234261"/>
    <lineage>
        <taxon>Eukaryota</taxon>
        <taxon>Metazoa</taxon>
        <taxon>Spiralia</taxon>
        <taxon>Gnathifera</taxon>
        <taxon>Rotifera</taxon>
        <taxon>Eurotatoria</taxon>
        <taxon>Bdelloidea</taxon>
        <taxon>Philodinida</taxon>
        <taxon>Philodinidae</taxon>
        <taxon>Didymodactylos</taxon>
    </lineage>
</organism>
<gene>
    <name evidence="2" type="ORF">OVA965_LOCUS13309</name>
    <name evidence="3" type="ORF">TMI583_LOCUS13312</name>
</gene>
<name>A0A8S2DNZ2_9BILA</name>
<sequence length="255" mass="28465">MSDLAVLSLSEANFFDYIREKTNDIIVDILKVQEICSTRGLLCCDDPLSILEYDCDELADIKRRAVFVLKSGGHAIKNGVKASMKYLIESLKAIEKAHAKESKMQQKNTTDQTTAITPPSTISVSSSGNPLPSNAVPSSSTTVQPSIVLTQPSILTTSTLTCEHFKDNIQNTIESWYKKNLDEIELIHDIDYKIIVKQDTNNSSFLCHIKCDCGAKLALPLRADIKSFQLSPDYKHIRGTKCSMMCKKEKERNDQ</sequence>
<feature type="compositionally biased region" description="Polar residues" evidence="1">
    <location>
        <begin position="128"/>
        <end position="142"/>
    </location>
</feature>
<evidence type="ECO:0000313" key="2">
    <source>
        <dbReference type="EMBL" id="CAF0975537.1"/>
    </source>
</evidence>
<proteinExistence type="predicted"/>
<accession>A0A8S2DNZ2</accession>
<evidence type="ECO:0000313" key="3">
    <source>
        <dbReference type="EMBL" id="CAF3746340.1"/>
    </source>
</evidence>
<reference evidence="2" key="1">
    <citation type="submission" date="2021-02" db="EMBL/GenBank/DDBJ databases">
        <authorList>
            <person name="Nowell W R."/>
        </authorList>
    </citation>
    <scope>NUCLEOTIDE SEQUENCE</scope>
</reference>
<dbReference type="AlphaFoldDB" id="A0A8S2DNZ2"/>
<dbReference type="EMBL" id="CAJNOK010005517">
    <property type="protein sequence ID" value="CAF0975537.1"/>
    <property type="molecule type" value="Genomic_DNA"/>
</dbReference>
<feature type="region of interest" description="Disordered" evidence="1">
    <location>
        <begin position="99"/>
        <end position="142"/>
    </location>
</feature>
<dbReference type="Proteomes" id="UP000682733">
    <property type="component" value="Unassembled WGS sequence"/>
</dbReference>
<dbReference type="Proteomes" id="UP000677228">
    <property type="component" value="Unassembled WGS sequence"/>
</dbReference>
<comment type="caution">
    <text evidence="2">The sequence shown here is derived from an EMBL/GenBank/DDBJ whole genome shotgun (WGS) entry which is preliminary data.</text>
</comment>
<feature type="compositionally biased region" description="Low complexity" evidence="1">
    <location>
        <begin position="113"/>
        <end position="127"/>
    </location>
</feature>
<evidence type="ECO:0000256" key="1">
    <source>
        <dbReference type="SAM" id="MobiDB-lite"/>
    </source>
</evidence>
<dbReference type="EMBL" id="CAJOBA010005523">
    <property type="protein sequence ID" value="CAF3746340.1"/>
    <property type="molecule type" value="Genomic_DNA"/>
</dbReference>
<evidence type="ECO:0000313" key="4">
    <source>
        <dbReference type="Proteomes" id="UP000677228"/>
    </source>
</evidence>